<evidence type="ECO:0000256" key="8">
    <source>
        <dbReference type="ARBA" id="ARBA00023004"/>
    </source>
</evidence>
<name>A0A6I4ZXS2_9BACI</name>
<evidence type="ECO:0000259" key="14">
    <source>
        <dbReference type="PROSITE" id="PS51007"/>
    </source>
</evidence>
<dbReference type="EMBL" id="WMEQ01000002">
    <property type="protein sequence ID" value="MYL32760.1"/>
    <property type="molecule type" value="Genomic_DNA"/>
</dbReference>
<keyword evidence="9 12" id="KW-0472">Membrane</keyword>
<dbReference type="InterPro" id="IPR036150">
    <property type="entry name" value="Cyt_b/b6_C_sf"/>
</dbReference>
<dbReference type="PROSITE" id="PS51003">
    <property type="entry name" value="CYTB_CTER"/>
    <property type="match status" value="1"/>
</dbReference>
<dbReference type="PROSITE" id="PS51007">
    <property type="entry name" value="CYTC"/>
    <property type="match status" value="1"/>
</dbReference>
<feature type="domain" description="Cytochrome c" evidence="14">
    <location>
        <begin position="178"/>
        <end position="375"/>
    </location>
</feature>
<evidence type="ECO:0000313" key="16">
    <source>
        <dbReference type="Proteomes" id="UP000468638"/>
    </source>
</evidence>
<feature type="compositionally biased region" description="Acidic residues" evidence="11">
    <location>
        <begin position="271"/>
        <end position="280"/>
    </location>
</feature>
<dbReference type="InterPro" id="IPR051811">
    <property type="entry name" value="Cytochrome_c550/c551-like"/>
</dbReference>
<keyword evidence="2" id="KW-0813">Transport</keyword>
<keyword evidence="7 12" id="KW-1133">Transmembrane helix</keyword>
<evidence type="ECO:0000256" key="12">
    <source>
        <dbReference type="SAM" id="Phobius"/>
    </source>
</evidence>
<comment type="caution">
    <text evidence="15">The sequence shown here is derived from an EMBL/GenBank/DDBJ whole genome shotgun (WGS) entry which is preliminary data.</text>
</comment>
<feature type="transmembrane region" description="Helical" evidence="12">
    <location>
        <begin position="46"/>
        <end position="64"/>
    </location>
</feature>
<evidence type="ECO:0000256" key="1">
    <source>
        <dbReference type="ARBA" id="ARBA00004141"/>
    </source>
</evidence>
<keyword evidence="3 10" id="KW-0349">Heme</keyword>
<dbReference type="Proteomes" id="UP000468638">
    <property type="component" value="Unassembled WGS sequence"/>
</dbReference>
<feature type="transmembrane region" description="Helical" evidence="12">
    <location>
        <begin position="136"/>
        <end position="154"/>
    </location>
</feature>
<dbReference type="Pfam" id="PF13442">
    <property type="entry name" value="Cytochrome_CBB3"/>
    <property type="match status" value="2"/>
</dbReference>
<evidence type="ECO:0000256" key="10">
    <source>
        <dbReference type="PROSITE-ProRule" id="PRU00433"/>
    </source>
</evidence>
<dbReference type="Gene3D" id="1.20.810.10">
    <property type="entry name" value="Cytochrome Bc1 Complex, Chain C"/>
    <property type="match status" value="1"/>
</dbReference>
<sequence length="378" mass="39966">MHRGKGMKFVGDSRVPAEKKPNIPKDYSEYPGRTEAFWPNFLLKEWLVGAVFLIGFLTLTVVAPSPLEKMADPTDAGYIPLPDWYFLFLYQFLKYEFASGPYIVLGAFIIPGLAFGALLLAPFLDAGPGRRPFQRPISNALMLIGLAATVFLTWEAADHVDWEARAESGKITKDVEINTQAEGYQIFKQNCASCHGQELGGGVGPSLVGTELSVDKIKEIAINGKGDMPAVMKGKPEEQIQTLAEFVKNPAGGGEGESEGGSSDGSSEGGSEGDSEDGSEGDSQGGSEGESEGNSGDTASINTEAAGYEIFKQNCASCHGQELGGGAGPNLVNSKLSQDEIKQIVTNGKGSMPAVMKGKPEGDINKLTEFVANPTNGG</sequence>
<dbReference type="Gene3D" id="1.10.760.10">
    <property type="entry name" value="Cytochrome c-like domain"/>
    <property type="match status" value="2"/>
</dbReference>
<reference evidence="15 16" key="1">
    <citation type="submission" date="2019-11" db="EMBL/GenBank/DDBJ databases">
        <title>Genome sequences of 17 halophilic strains isolated from different environments.</title>
        <authorList>
            <person name="Furrow R.E."/>
        </authorList>
    </citation>
    <scope>NUCLEOTIDE SEQUENCE [LARGE SCALE GENOMIC DNA]</scope>
    <source>
        <strain evidence="15 16">22514_16_FS</strain>
    </source>
</reference>
<evidence type="ECO:0000256" key="6">
    <source>
        <dbReference type="ARBA" id="ARBA00022982"/>
    </source>
</evidence>
<evidence type="ECO:0000256" key="5">
    <source>
        <dbReference type="ARBA" id="ARBA00022723"/>
    </source>
</evidence>
<comment type="subcellular location">
    <subcellularLocation>
        <location evidence="1">Membrane</location>
        <topology evidence="1">Multi-pass membrane protein</topology>
    </subcellularLocation>
</comment>
<dbReference type="GO" id="GO:0046872">
    <property type="term" value="F:metal ion binding"/>
    <property type="evidence" value="ECO:0007669"/>
    <property type="project" value="UniProtKB-KW"/>
</dbReference>
<evidence type="ECO:0000256" key="4">
    <source>
        <dbReference type="ARBA" id="ARBA00022692"/>
    </source>
</evidence>
<dbReference type="SUPFAM" id="SSF46626">
    <property type="entry name" value="Cytochrome c"/>
    <property type="match status" value="2"/>
</dbReference>
<evidence type="ECO:0000256" key="2">
    <source>
        <dbReference type="ARBA" id="ARBA00022448"/>
    </source>
</evidence>
<dbReference type="AlphaFoldDB" id="A0A6I4ZXS2"/>
<keyword evidence="6" id="KW-0249">Electron transport</keyword>
<evidence type="ECO:0000256" key="7">
    <source>
        <dbReference type="ARBA" id="ARBA00022989"/>
    </source>
</evidence>
<dbReference type="GO" id="GO:0016491">
    <property type="term" value="F:oxidoreductase activity"/>
    <property type="evidence" value="ECO:0007669"/>
    <property type="project" value="InterPro"/>
</dbReference>
<dbReference type="SUPFAM" id="SSF81648">
    <property type="entry name" value="a domain/subunit of cytochrome bc1 complex (Ubiquinol-cytochrome c reductase)"/>
    <property type="match status" value="1"/>
</dbReference>
<dbReference type="GO" id="GO:0020037">
    <property type="term" value="F:heme binding"/>
    <property type="evidence" value="ECO:0007669"/>
    <property type="project" value="InterPro"/>
</dbReference>
<proteinExistence type="predicted"/>
<dbReference type="InterPro" id="IPR036909">
    <property type="entry name" value="Cyt_c-like_dom_sf"/>
</dbReference>
<evidence type="ECO:0000256" key="9">
    <source>
        <dbReference type="ARBA" id="ARBA00023136"/>
    </source>
</evidence>
<keyword evidence="8 10" id="KW-0408">Iron</keyword>
<dbReference type="InterPro" id="IPR009056">
    <property type="entry name" value="Cyt_c-like_dom"/>
</dbReference>
<organism evidence="15 16">
    <name type="scientific">Pontibacillus yanchengensis</name>
    <dbReference type="NCBI Taxonomy" id="462910"/>
    <lineage>
        <taxon>Bacteria</taxon>
        <taxon>Bacillati</taxon>
        <taxon>Bacillota</taxon>
        <taxon>Bacilli</taxon>
        <taxon>Bacillales</taxon>
        <taxon>Bacillaceae</taxon>
        <taxon>Pontibacillus</taxon>
    </lineage>
</organism>
<feature type="domain" description="Cytochrome b/b6 C-terminal region profile" evidence="13">
    <location>
        <begin position="27"/>
        <end position="154"/>
    </location>
</feature>
<dbReference type="PANTHER" id="PTHR37823:SF4">
    <property type="entry name" value="MENAQUINOL-CYTOCHROME C REDUCTASE CYTOCHROME B_C SUBUNIT"/>
    <property type="match status" value="1"/>
</dbReference>
<evidence type="ECO:0000256" key="11">
    <source>
        <dbReference type="SAM" id="MobiDB-lite"/>
    </source>
</evidence>
<accession>A0A6I4ZXS2</accession>
<keyword evidence="5 10" id="KW-0479">Metal-binding</keyword>
<dbReference type="InterPro" id="IPR005798">
    <property type="entry name" value="Cyt_b/b6_C"/>
</dbReference>
<evidence type="ECO:0000259" key="13">
    <source>
        <dbReference type="PROSITE" id="PS51003"/>
    </source>
</evidence>
<gene>
    <name evidence="15" type="ORF">GLW05_04025</name>
</gene>
<dbReference type="Pfam" id="PF00032">
    <property type="entry name" value="Cytochrom_B_C"/>
    <property type="match status" value="1"/>
</dbReference>
<dbReference type="GO" id="GO:0016020">
    <property type="term" value="C:membrane"/>
    <property type="evidence" value="ECO:0007669"/>
    <property type="project" value="UniProtKB-SubCell"/>
</dbReference>
<feature type="region of interest" description="Disordered" evidence="11">
    <location>
        <begin position="248"/>
        <end position="302"/>
    </location>
</feature>
<dbReference type="InterPro" id="IPR027387">
    <property type="entry name" value="Cytb/b6-like_sf"/>
</dbReference>
<dbReference type="GO" id="GO:0009055">
    <property type="term" value="F:electron transfer activity"/>
    <property type="evidence" value="ECO:0007669"/>
    <property type="project" value="InterPro"/>
</dbReference>
<dbReference type="PANTHER" id="PTHR37823">
    <property type="entry name" value="CYTOCHROME C-553-LIKE"/>
    <property type="match status" value="1"/>
</dbReference>
<evidence type="ECO:0000256" key="3">
    <source>
        <dbReference type="ARBA" id="ARBA00022617"/>
    </source>
</evidence>
<feature type="transmembrane region" description="Helical" evidence="12">
    <location>
        <begin position="99"/>
        <end position="124"/>
    </location>
</feature>
<protein>
    <submittedName>
        <fullName evidence="15">C-type cytochrome</fullName>
    </submittedName>
</protein>
<keyword evidence="4 12" id="KW-0812">Transmembrane</keyword>
<evidence type="ECO:0000313" key="15">
    <source>
        <dbReference type="EMBL" id="MYL32760.1"/>
    </source>
</evidence>
<dbReference type="OrthoDB" id="2380469at2"/>